<accession>Q1Q6A8</accession>
<evidence type="ECO:0000313" key="2">
    <source>
        <dbReference type="EMBL" id="QII13091.1"/>
    </source>
</evidence>
<proteinExistence type="predicted"/>
<reference evidence="2 3" key="3">
    <citation type="submission" date="2020-02" db="EMBL/GenBank/DDBJ databases">
        <title>Newly sequenced genome of strain CSTR1 showed variability in Candidatus Kuenenia stuttgartiensis genomes.</title>
        <authorList>
            <person name="Ding C."/>
            <person name="Adrian L."/>
        </authorList>
    </citation>
    <scope>NUCLEOTIDE SEQUENCE [LARGE SCALE GENOMIC DNA]</scope>
    <source>
        <strain evidence="2 3">CSTR1</strain>
    </source>
</reference>
<sequence length="69" mass="8431">MSKKKGSCPLYHHNYKKKKTPINFYNYQGLLRLNYNNIFNSTLYFQYTTLIVFYIRQNIRVCLINIFII</sequence>
<evidence type="ECO:0000313" key="1">
    <source>
        <dbReference type="EMBL" id="CAJ73109.1"/>
    </source>
</evidence>
<organism evidence="1">
    <name type="scientific">Kuenenia stuttgartiensis</name>
    <dbReference type="NCBI Taxonomy" id="174633"/>
    <lineage>
        <taxon>Bacteria</taxon>
        <taxon>Pseudomonadati</taxon>
        <taxon>Planctomycetota</taxon>
        <taxon>Candidatus Brocadiia</taxon>
        <taxon>Candidatus Brocadiales</taxon>
        <taxon>Candidatus Brocadiaceae</taxon>
        <taxon>Candidatus Kuenenia</taxon>
    </lineage>
</organism>
<reference evidence="1" key="2">
    <citation type="submission" date="2006-01" db="EMBL/GenBank/DDBJ databases">
        <authorList>
            <person name="Genoscope"/>
        </authorList>
    </citation>
    <scope>NUCLEOTIDE SEQUENCE</scope>
</reference>
<reference evidence="1" key="1">
    <citation type="journal article" date="2006" name="Nature">
        <title>Deciphering the evolution and metabolism of an anammox bacterium from a community genome.</title>
        <authorList>
            <person name="Strous M."/>
            <person name="Pelletier E."/>
            <person name="Mangenot S."/>
            <person name="Rattei T."/>
            <person name="Lehner A."/>
            <person name="Taylor M.W."/>
            <person name="Horn M."/>
            <person name="Daims H."/>
            <person name="Bartol-Mavel D."/>
            <person name="Wincker P."/>
            <person name="Barbe V."/>
            <person name="Fonknechten N."/>
            <person name="Vallenet D."/>
            <person name="Segurens B."/>
            <person name="Schenowitz-Truong C."/>
            <person name="Medigue C."/>
            <person name="Collingro A."/>
            <person name="Snel B."/>
            <person name="Dutilh B.E."/>
            <person name="OpDenCamp H.J.M."/>
            <person name="vanDerDrift C."/>
            <person name="Cirpus I."/>
            <person name="vanDePas-Schoonen K.T."/>
            <person name="Harhangi H.R."/>
            <person name="vanNiftrik L."/>
            <person name="Schmid M."/>
            <person name="Keltjens J."/>
            <person name="vanDeVossenberg J."/>
            <person name="Kartal B."/>
            <person name="Meier H."/>
            <person name="Frishman D."/>
            <person name="Huynen M.A."/>
            <person name="Mewes H."/>
            <person name="Weissenbach J."/>
            <person name="Jetten M.S.M."/>
            <person name="Wagner M."/>
            <person name="LePaslier D."/>
        </authorList>
    </citation>
    <scope>NUCLEOTIDE SEQUENCE</scope>
</reference>
<dbReference type="Proteomes" id="UP000501926">
    <property type="component" value="Chromosome"/>
</dbReference>
<gene>
    <name evidence="2" type="ORF">KsCSTR_37120</name>
    <name evidence="1" type="ORF">kuste2363</name>
</gene>
<name>Q1Q6A8_KUEST</name>
<dbReference type="EMBL" id="CT573071">
    <property type="protein sequence ID" value="CAJ73109.1"/>
    <property type="molecule type" value="Genomic_DNA"/>
</dbReference>
<evidence type="ECO:0000313" key="3">
    <source>
        <dbReference type="Proteomes" id="UP000501926"/>
    </source>
</evidence>
<dbReference type="AlphaFoldDB" id="Q1Q6A8"/>
<dbReference type="EMBL" id="CP049055">
    <property type="protein sequence ID" value="QII13091.1"/>
    <property type="molecule type" value="Genomic_DNA"/>
</dbReference>
<protein>
    <submittedName>
        <fullName evidence="1">Uncharacterized protein</fullName>
    </submittedName>
</protein>